<dbReference type="InterPro" id="IPR001584">
    <property type="entry name" value="Integrase_cat-core"/>
</dbReference>
<organism evidence="2 3">
    <name type="scientific">Variovorax paradoxus</name>
    <dbReference type="NCBI Taxonomy" id="34073"/>
    <lineage>
        <taxon>Bacteria</taxon>
        <taxon>Pseudomonadati</taxon>
        <taxon>Pseudomonadota</taxon>
        <taxon>Betaproteobacteria</taxon>
        <taxon>Burkholderiales</taxon>
        <taxon>Comamonadaceae</taxon>
        <taxon>Variovorax</taxon>
    </lineage>
</organism>
<dbReference type="EMBL" id="JZWI01000007">
    <property type="protein sequence ID" value="KLN57222.1"/>
    <property type="molecule type" value="Genomic_DNA"/>
</dbReference>
<evidence type="ECO:0000259" key="1">
    <source>
        <dbReference type="PROSITE" id="PS50994"/>
    </source>
</evidence>
<dbReference type="PANTHER" id="PTHR47515">
    <property type="entry name" value="LOW CALCIUM RESPONSE LOCUS PROTEIN T"/>
    <property type="match status" value="1"/>
</dbReference>
<name>A0A0H2M954_VARPD</name>
<evidence type="ECO:0000313" key="2">
    <source>
        <dbReference type="EMBL" id="KLN57222.1"/>
    </source>
</evidence>
<comment type="caution">
    <text evidence="2">The sequence shown here is derived from an EMBL/GenBank/DDBJ whole genome shotgun (WGS) entry which is preliminary data.</text>
</comment>
<sequence length="187" mass="21439">MVWAYDFVFDTTVSGQQIKCLTVVDEYTRECMAIDVAGAIRSKRVIEVLSRLVSLHGAPLFMRSDNGPEFVSQAILEWIAHAGIATVLNDPGKPWQNGTDESFNGKFRDECLSIEWFRSRREAAVLIEAWRNHYNEVRPHSSLQYLTPAEFKLELRKELQPAVFQEKLSRLNRAGHCRLWRATRASG</sequence>
<dbReference type="InterPro" id="IPR036397">
    <property type="entry name" value="RNaseH_sf"/>
</dbReference>
<dbReference type="PATRIC" id="fig|34073.19.peg.1326"/>
<dbReference type="GO" id="GO:0015074">
    <property type="term" value="P:DNA integration"/>
    <property type="evidence" value="ECO:0007669"/>
    <property type="project" value="InterPro"/>
</dbReference>
<dbReference type="PROSITE" id="PS50994">
    <property type="entry name" value="INTEGRASE"/>
    <property type="match status" value="1"/>
</dbReference>
<accession>A0A0H2M954</accession>
<keyword evidence="3" id="KW-1185">Reference proteome</keyword>
<feature type="domain" description="Integrase catalytic" evidence="1">
    <location>
        <begin position="1"/>
        <end position="156"/>
    </location>
</feature>
<protein>
    <submittedName>
        <fullName evidence="2">Integrase core domain protein</fullName>
    </submittedName>
</protein>
<proteinExistence type="predicted"/>
<dbReference type="PANTHER" id="PTHR47515:SF1">
    <property type="entry name" value="BLR2054 PROTEIN"/>
    <property type="match status" value="1"/>
</dbReference>
<gene>
    <name evidence="2" type="ORF">VPARA_13020</name>
</gene>
<dbReference type="SUPFAM" id="SSF53098">
    <property type="entry name" value="Ribonuclease H-like"/>
    <property type="match status" value="1"/>
</dbReference>
<dbReference type="AlphaFoldDB" id="A0A0H2M954"/>
<dbReference type="Proteomes" id="UP000035170">
    <property type="component" value="Unassembled WGS sequence"/>
</dbReference>
<dbReference type="Pfam" id="PF13683">
    <property type="entry name" value="rve_3"/>
    <property type="match status" value="1"/>
</dbReference>
<dbReference type="GO" id="GO:0003676">
    <property type="term" value="F:nucleic acid binding"/>
    <property type="evidence" value="ECO:0007669"/>
    <property type="project" value="InterPro"/>
</dbReference>
<reference evidence="2 3" key="1">
    <citation type="submission" date="2015-03" db="EMBL/GenBank/DDBJ databases">
        <title>Genome sequence of Variovorax paradoxus TBEA6.</title>
        <authorList>
            <person name="Poehlein A."/>
            <person name="Schuldes J."/>
            <person name="Wuebbeler J.H."/>
            <person name="Hiessl S."/>
            <person name="Steinbuechel A."/>
            <person name="Daniel R."/>
        </authorList>
    </citation>
    <scope>NUCLEOTIDE SEQUENCE [LARGE SCALE GENOMIC DNA]</scope>
    <source>
        <strain evidence="2 3">TBEA6</strain>
    </source>
</reference>
<evidence type="ECO:0000313" key="3">
    <source>
        <dbReference type="Proteomes" id="UP000035170"/>
    </source>
</evidence>
<dbReference type="InterPro" id="IPR012337">
    <property type="entry name" value="RNaseH-like_sf"/>
</dbReference>
<dbReference type="Gene3D" id="3.30.420.10">
    <property type="entry name" value="Ribonuclease H-like superfamily/Ribonuclease H"/>
    <property type="match status" value="1"/>
</dbReference>